<feature type="non-terminal residue" evidence="1">
    <location>
        <position position="55"/>
    </location>
</feature>
<reference evidence="1 2" key="1">
    <citation type="submission" date="2014-04" db="EMBL/GenBank/DDBJ databases">
        <title>Genome evolution of avian class.</title>
        <authorList>
            <person name="Zhang G."/>
            <person name="Li C."/>
        </authorList>
    </citation>
    <scope>NUCLEOTIDE SEQUENCE [LARGE SCALE GENOMIC DNA]</scope>
    <source>
        <strain evidence="1">BGI_Y956</strain>
    </source>
</reference>
<organism evidence="1 2">
    <name type="scientific">Nipponia nippon</name>
    <name type="common">Crested ibis</name>
    <name type="synonym">Ibis nippon</name>
    <dbReference type="NCBI Taxonomy" id="128390"/>
    <lineage>
        <taxon>Eukaryota</taxon>
        <taxon>Metazoa</taxon>
        <taxon>Chordata</taxon>
        <taxon>Craniata</taxon>
        <taxon>Vertebrata</taxon>
        <taxon>Euteleostomi</taxon>
        <taxon>Archelosauria</taxon>
        <taxon>Archosauria</taxon>
        <taxon>Dinosauria</taxon>
        <taxon>Saurischia</taxon>
        <taxon>Theropoda</taxon>
        <taxon>Coelurosauria</taxon>
        <taxon>Aves</taxon>
        <taxon>Neognathae</taxon>
        <taxon>Neoaves</taxon>
        <taxon>Aequornithes</taxon>
        <taxon>Pelecaniformes</taxon>
        <taxon>Threskiornithidae</taxon>
        <taxon>Nipponia</taxon>
    </lineage>
</organism>
<dbReference type="Proteomes" id="UP000053283">
    <property type="component" value="Unassembled WGS sequence"/>
</dbReference>
<dbReference type="EMBL" id="KL410348">
    <property type="protein sequence ID" value="KFQ96230.1"/>
    <property type="molecule type" value="Genomic_DNA"/>
</dbReference>
<evidence type="ECO:0000313" key="1">
    <source>
        <dbReference type="EMBL" id="KFQ96230.1"/>
    </source>
</evidence>
<evidence type="ECO:0000313" key="2">
    <source>
        <dbReference type="Proteomes" id="UP000053283"/>
    </source>
</evidence>
<evidence type="ECO:0008006" key="3">
    <source>
        <dbReference type="Google" id="ProtNLM"/>
    </source>
</evidence>
<protein>
    <recommendedName>
        <fullName evidence="3">Nidogen G2 beta-barrel domain-containing protein</fullName>
    </recommendedName>
</protein>
<feature type="non-terminal residue" evidence="1">
    <location>
        <position position="1"/>
    </location>
</feature>
<keyword evidence="2" id="KW-1185">Reference proteome</keyword>
<gene>
    <name evidence="1" type="ORF">Y956_16194</name>
</gene>
<proteinExistence type="predicted"/>
<name>A0A091V1P9_NIPNI</name>
<sequence>NAFEQKEGRFRLDIRKKFFTVRVVRQWNRLPREAVDAPSLEVFKARLDGALSNLV</sequence>
<dbReference type="AlphaFoldDB" id="A0A091V1P9"/>
<accession>A0A091V1P9</accession>